<reference evidence="1 2" key="1">
    <citation type="submission" date="2023-12" db="EMBL/GenBank/DDBJ databases">
        <title>A high-quality genome assembly for Dillenia turbinata (Dilleniales).</title>
        <authorList>
            <person name="Chanderbali A."/>
        </authorList>
    </citation>
    <scope>NUCLEOTIDE SEQUENCE [LARGE SCALE GENOMIC DNA]</scope>
    <source>
        <strain evidence="1">LSX21</strain>
        <tissue evidence="1">Leaf</tissue>
    </source>
</reference>
<dbReference type="EMBL" id="JBAMMX010000005">
    <property type="protein sequence ID" value="KAK6939582.1"/>
    <property type="molecule type" value="Genomic_DNA"/>
</dbReference>
<proteinExistence type="predicted"/>
<protein>
    <submittedName>
        <fullName evidence="1">Uncharacterized protein</fullName>
    </submittedName>
</protein>
<dbReference type="AlphaFoldDB" id="A0AAN8W5L4"/>
<evidence type="ECO:0000313" key="1">
    <source>
        <dbReference type="EMBL" id="KAK6939582.1"/>
    </source>
</evidence>
<keyword evidence="2" id="KW-1185">Reference proteome</keyword>
<dbReference type="PANTHER" id="PTHR36324:SF1">
    <property type="entry name" value="OS09G0460100 PROTEIN"/>
    <property type="match status" value="1"/>
</dbReference>
<dbReference type="PANTHER" id="PTHR36324">
    <property type="entry name" value="OS09G0460100 PROTEIN"/>
    <property type="match status" value="1"/>
</dbReference>
<sequence length="206" mass="23949">MSLFCHDEEPPNSPKRCRFFTSSLKDAFRTCHRLSGRHSCLSLEDDEYLVSDMDDDEQEVMVSTIITRATEAKLRRKSSVYWFFSPSFGDLFVTPKAVQKIYDGENEDYKERDEFHSVNSCFSRCSSVGSREGFLSARTNFSRSSSLSALDFQELKRRSIFLEFCHCEGWPFGLCRRAALLPPLPKSPADSWSWRKRARRVKLHRC</sequence>
<accession>A0AAN8W5L4</accession>
<gene>
    <name evidence="1" type="ORF">RJ641_029113</name>
</gene>
<organism evidence="1 2">
    <name type="scientific">Dillenia turbinata</name>
    <dbReference type="NCBI Taxonomy" id="194707"/>
    <lineage>
        <taxon>Eukaryota</taxon>
        <taxon>Viridiplantae</taxon>
        <taxon>Streptophyta</taxon>
        <taxon>Embryophyta</taxon>
        <taxon>Tracheophyta</taxon>
        <taxon>Spermatophyta</taxon>
        <taxon>Magnoliopsida</taxon>
        <taxon>eudicotyledons</taxon>
        <taxon>Gunneridae</taxon>
        <taxon>Pentapetalae</taxon>
        <taxon>Dilleniales</taxon>
        <taxon>Dilleniaceae</taxon>
        <taxon>Dillenia</taxon>
    </lineage>
</organism>
<dbReference type="Proteomes" id="UP001370490">
    <property type="component" value="Unassembled WGS sequence"/>
</dbReference>
<evidence type="ECO:0000313" key="2">
    <source>
        <dbReference type="Proteomes" id="UP001370490"/>
    </source>
</evidence>
<name>A0AAN8W5L4_9MAGN</name>
<comment type="caution">
    <text evidence="1">The sequence shown here is derived from an EMBL/GenBank/DDBJ whole genome shotgun (WGS) entry which is preliminary data.</text>
</comment>